<dbReference type="GO" id="GO:0006869">
    <property type="term" value="P:lipid transport"/>
    <property type="evidence" value="ECO:0007669"/>
    <property type="project" value="InterPro"/>
</dbReference>
<keyword evidence="5" id="KW-1185">Reference proteome</keyword>
<dbReference type="InterPro" id="IPR000528">
    <property type="entry name" value="Plant_nsLTP"/>
</dbReference>
<dbReference type="AlphaFoldDB" id="A0A443Q597"/>
<evidence type="ECO:0000313" key="5">
    <source>
        <dbReference type="Proteomes" id="UP000283530"/>
    </source>
</evidence>
<sequence length="133" mass="14848">MAYSRVACLVLAFVMLATLVDAANLCAQLKQQLNPCMGYLKGSSDYKGCCSSVKRVNDTYKTTVLRRQACKCILEEVHGTRGLDVNRLANLPKTCHVSIPGYRVRQNFNCKESLGATVYILWHEVLRKNSCPC</sequence>
<keyword evidence="1" id="KW-0813">Transport</keyword>
<dbReference type="SMART" id="SM00499">
    <property type="entry name" value="AAI"/>
    <property type="match status" value="1"/>
</dbReference>
<feature type="signal peptide" evidence="2">
    <location>
        <begin position="1"/>
        <end position="22"/>
    </location>
</feature>
<dbReference type="InterPro" id="IPR036312">
    <property type="entry name" value="Bifun_inhib/LTP/seed_sf"/>
</dbReference>
<gene>
    <name evidence="4" type="ORF">CKAN_02771100</name>
</gene>
<evidence type="ECO:0000256" key="2">
    <source>
        <dbReference type="SAM" id="SignalP"/>
    </source>
</evidence>
<evidence type="ECO:0000259" key="3">
    <source>
        <dbReference type="SMART" id="SM00499"/>
    </source>
</evidence>
<dbReference type="GO" id="GO:0008289">
    <property type="term" value="F:lipid binding"/>
    <property type="evidence" value="ECO:0007669"/>
    <property type="project" value="UniProtKB-KW"/>
</dbReference>
<keyword evidence="2" id="KW-0732">Signal</keyword>
<dbReference type="Proteomes" id="UP000283530">
    <property type="component" value="Unassembled WGS sequence"/>
</dbReference>
<evidence type="ECO:0000256" key="1">
    <source>
        <dbReference type="RuleBase" id="RU000628"/>
    </source>
</evidence>
<evidence type="ECO:0000313" key="4">
    <source>
        <dbReference type="EMBL" id="RWR98200.1"/>
    </source>
</evidence>
<comment type="similarity">
    <text evidence="1">Belongs to the plant LTP family.</text>
</comment>
<dbReference type="OrthoDB" id="1370018at2759"/>
<protein>
    <recommendedName>
        <fullName evidence="1">Non-specific lipid-transfer protein</fullName>
    </recommendedName>
</protein>
<comment type="caution">
    <text evidence="4">The sequence shown here is derived from an EMBL/GenBank/DDBJ whole genome shotgun (WGS) entry which is preliminary data.</text>
</comment>
<organism evidence="4 5">
    <name type="scientific">Cinnamomum micranthum f. kanehirae</name>
    <dbReference type="NCBI Taxonomy" id="337451"/>
    <lineage>
        <taxon>Eukaryota</taxon>
        <taxon>Viridiplantae</taxon>
        <taxon>Streptophyta</taxon>
        <taxon>Embryophyta</taxon>
        <taxon>Tracheophyta</taxon>
        <taxon>Spermatophyta</taxon>
        <taxon>Magnoliopsida</taxon>
        <taxon>Magnoliidae</taxon>
        <taxon>Laurales</taxon>
        <taxon>Lauraceae</taxon>
        <taxon>Cinnamomum</taxon>
    </lineage>
</organism>
<reference evidence="4 5" key="1">
    <citation type="journal article" date="2019" name="Nat. Plants">
        <title>Stout camphor tree genome fills gaps in understanding of flowering plant genome evolution.</title>
        <authorList>
            <person name="Chaw S.M."/>
            <person name="Liu Y.C."/>
            <person name="Wu Y.W."/>
            <person name="Wang H.Y."/>
            <person name="Lin C.I."/>
            <person name="Wu C.S."/>
            <person name="Ke H.M."/>
            <person name="Chang L.Y."/>
            <person name="Hsu C.Y."/>
            <person name="Yang H.T."/>
            <person name="Sudianto E."/>
            <person name="Hsu M.H."/>
            <person name="Wu K.P."/>
            <person name="Wang L.N."/>
            <person name="Leebens-Mack J.H."/>
            <person name="Tsai I.J."/>
        </authorList>
    </citation>
    <scope>NUCLEOTIDE SEQUENCE [LARGE SCALE GENOMIC DNA]</scope>
    <source>
        <strain evidence="5">cv. Chaw 1501</strain>
        <tissue evidence="4">Young leaves</tissue>
    </source>
</reference>
<dbReference type="STRING" id="337451.A0A443Q597"/>
<dbReference type="Gene3D" id="1.10.110.10">
    <property type="entry name" value="Plant lipid-transfer and hydrophobic proteins"/>
    <property type="match status" value="1"/>
</dbReference>
<dbReference type="CDD" id="cd01960">
    <property type="entry name" value="nsLTP1"/>
    <property type="match status" value="1"/>
</dbReference>
<dbReference type="EMBL" id="QPKB01000807">
    <property type="protein sequence ID" value="RWR98200.1"/>
    <property type="molecule type" value="Genomic_DNA"/>
</dbReference>
<dbReference type="PANTHER" id="PTHR33076">
    <property type="entry name" value="NON-SPECIFIC LIPID-TRANSFER PROTEIN 2-RELATED"/>
    <property type="match status" value="1"/>
</dbReference>
<comment type="function">
    <text evidence="1">Plant non-specific lipid-transfer proteins transfer phospholipids as well as galactolipids across membranes. May play a role in wax or cutin deposition in the cell walls of expanding epidermal cells and certain secretory tissues.</text>
</comment>
<accession>A0A443Q597</accession>
<dbReference type="InterPro" id="IPR016140">
    <property type="entry name" value="Bifunc_inhib/LTP/seed_store"/>
</dbReference>
<dbReference type="PRINTS" id="PR00382">
    <property type="entry name" value="LIPIDTRNSFER"/>
</dbReference>
<name>A0A443Q597_9MAGN</name>
<feature type="chain" id="PRO_5019396159" description="Non-specific lipid-transfer protein" evidence="2">
    <location>
        <begin position="23"/>
        <end position="133"/>
    </location>
</feature>
<feature type="domain" description="Bifunctional inhibitor/plant lipid transfer protein/seed storage helical" evidence="3">
    <location>
        <begin position="26"/>
        <end position="110"/>
    </location>
</feature>
<dbReference type="Pfam" id="PF00234">
    <property type="entry name" value="Tryp_alpha_amyl"/>
    <property type="match status" value="1"/>
</dbReference>
<dbReference type="SUPFAM" id="SSF47699">
    <property type="entry name" value="Bifunctional inhibitor/lipid-transfer protein/seed storage 2S albumin"/>
    <property type="match status" value="1"/>
</dbReference>
<proteinExistence type="inferred from homology"/>
<keyword evidence="1" id="KW-0446">Lipid-binding</keyword>